<reference evidence="2" key="1">
    <citation type="journal article" date="2022" name="Plant J.">
        <title>Strategies of tolerance reflected in two North American maple genomes.</title>
        <authorList>
            <person name="McEvoy S.L."/>
            <person name="Sezen U.U."/>
            <person name="Trouern-Trend A."/>
            <person name="McMahon S.M."/>
            <person name="Schaberg P.G."/>
            <person name="Yang J."/>
            <person name="Wegrzyn J.L."/>
            <person name="Swenson N.G."/>
        </authorList>
    </citation>
    <scope>NUCLEOTIDE SEQUENCE</scope>
    <source>
        <strain evidence="2">NS2018</strain>
    </source>
</reference>
<accession>A0AA39W0L4</accession>
<proteinExistence type="predicted"/>
<feature type="region of interest" description="Disordered" evidence="1">
    <location>
        <begin position="1"/>
        <end position="72"/>
    </location>
</feature>
<sequence length="138" mass="15125">MPVHTLPIHDDGTFNFFPPTSSVPLETAPHEDTISSTASLNNEISPDTPPVSDSSPMSTSAQPIPPIRSVRSRQPPSYLKHYHCPTLPHVANLVQSDSKAQQYYTNPSYHDPVSSPAYVPVVIQPNSLPEPLLKKYNA</sequence>
<dbReference type="AlphaFoldDB" id="A0AA39W0L4"/>
<dbReference type="Proteomes" id="UP001168877">
    <property type="component" value="Unassembled WGS sequence"/>
</dbReference>
<protein>
    <submittedName>
        <fullName evidence="2">Uncharacterized protein</fullName>
    </submittedName>
</protein>
<evidence type="ECO:0000313" key="2">
    <source>
        <dbReference type="EMBL" id="KAK0599697.1"/>
    </source>
</evidence>
<feature type="compositionally biased region" description="Low complexity" evidence="1">
    <location>
        <begin position="50"/>
        <end position="60"/>
    </location>
</feature>
<evidence type="ECO:0000313" key="3">
    <source>
        <dbReference type="Proteomes" id="UP001168877"/>
    </source>
</evidence>
<dbReference type="EMBL" id="JAUESC010000003">
    <property type="protein sequence ID" value="KAK0599697.1"/>
    <property type="molecule type" value="Genomic_DNA"/>
</dbReference>
<keyword evidence="3" id="KW-1185">Reference proteome</keyword>
<organism evidence="2 3">
    <name type="scientific">Acer saccharum</name>
    <name type="common">Sugar maple</name>
    <dbReference type="NCBI Taxonomy" id="4024"/>
    <lineage>
        <taxon>Eukaryota</taxon>
        <taxon>Viridiplantae</taxon>
        <taxon>Streptophyta</taxon>
        <taxon>Embryophyta</taxon>
        <taxon>Tracheophyta</taxon>
        <taxon>Spermatophyta</taxon>
        <taxon>Magnoliopsida</taxon>
        <taxon>eudicotyledons</taxon>
        <taxon>Gunneridae</taxon>
        <taxon>Pentapetalae</taxon>
        <taxon>rosids</taxon>
        <taxon>malvids</taxon>
        <taxon>Sapindales</taxon>
        <taxon>Sapindaceae</taxon>
        <taxon>Hippocastanoideae</taxon>
        <taxon>Acereae</taxon>
        <taxon>Acer</taxon>
    </lineage>
</organism>
<name>A0AA39W0L4_ACESA</name>
<feature type="compositionally biased region" description="Polar residues" evidence="1">
    <location>
        <begin position="34"/>
        <end position="44"/>
    </location>
</feature>
<gene>
    <name evidence="2" type="ORF">LWI29_007765</name>
</gene>
<evidence type="ECO:0000256" key="1">
    <source>
        <dbReference type="SAM" id="MobiDB-lite"/>
    </source>
</evidence>
<comment type="caution">
    <text evidence="2">The sequence shown here is derived from an EMBL/GenBank/DDBJ whole genome shotgun (WGS) entry which is preliminary data.</text>
</comment>
<reference evidence="2" key="2">
    <citation type="submission" date="2023-06" db="EMBL/GenBank/DDBJ databases">
        <authorList>
            <person name="Swenson N.G."/>
            <person name="Wegrzyn J.L."/>
            <person name="Mcevoy S.L."/>
        </authorList>
    </citation>
    <scope>NUCLEOTIDE SEQUENCE</scope>
    <source>
        <strain evidence="2">NS2018</strain>
        <tissue evidence="2">Leaf</tissue>
    </source>
</reference>